<feature type="transmembrane region" description="Helical" evidence="5">
    <location>
        <begin position="124"/>
        <end position="149"/>
    </location>
</feature>
<keyword evidence="7" id="KW-1185">Reference proteome</keyword>
<keyword evidence="2 5" id="KW-0812">Transmembrane</keyword>
<organism evidence="6 7">
    <name type="scientific">Ridgeia piscesae</name>
    <name type="common">Tubeworm</name>
    <dbReference type="NCBI Taxonomy" id="27915"/>
    <lineage>
        <taxon>Eukaryota</taxon>
        <taxon>Metazoa</taxon>
        <taxon>Spiralia</taxon>
        <taxon>Lophotrochozoa</taxon>
        <taxon>Annelida</taxon>
        <taxon>Polychaeta</taxon>
        <taxon>Sedentaria</taxon>
        <taxon>Canalipalpata</taxon>
        <taxon>Sabellida</taxon>
        <taxon>Siboglinidae</taxon>
        <taxon>Ridgeia</taxon>
    </lineage>
</organism>
<dbReference type="Proteomes" id="UP001209878">
    <property type="component" value="Unassembled WGS sequence"/>
</dbReference>
<dbReference type="PANTHER" id="PTHR21284:SF12">
    <property type="entry name" value="EG:80H7.2 PROTEIN"/>
    <property type="match status" value="1"/>
</dbReference>
<feature type="transmembrane region" description="Helical" evidence="5">
    <location>
        <begin position="90"/>
        <end position="112"/>
    </location>
</feature>
<proteinExistence type="predicted"/>
<sequence length="217" mass="24899">MAGKTGYYLAYFFLCISLMLCCIAFGTGYWYEAEPTQDGTKRLFRRLGLWEACFDGYEHTSDYIGKAYYGCWWIFHKEYSYIRSWIMPPWFVAVQTFMTFALVLEFVALGLMPSAGTERDNTRALIITCVVTFLILACTVISVTTFGVMIGVDRTWMPRFDINRLSWSFGFAVVSGFFAAFACMSISTYAVQRRYELAAKQDFAPGRPRMMPMVPKV</sequence>
<dbReference type="InterPro" id="IPR004031">
    <property type="entry name" value="PMP22/EMP/MP20/Claudin"/>
</dbReference>
<feature type="transmembrane region" description="Helical" evidence="5">
    <location>
        <begin position="7"/>
        <end position="31"/>
    </location>
</feature>
<feature type="transmembrane region" description="Helical" evidence="5">
    <location>
        <begin position="169"/>
        <end position="191"/>
    </location>
</feature>
<keyword evidence="3 5" id="KW-1133">Transmembrane helix</keyword>
<accession>A0AAD9NK81</accession>
<dbReference type="AlphaFoldDB" id="A0AAD9NK81"/>
<comment type="subcellular location">
    <subcellularLocation>
        <location evidence="1">Membrane</location>
        <topology evidence="1">Multi-pass membrane protein</topology>
    </subcellularLocation>
</comment>
<evidence type="ECO:0000256" key="3">
    <source>
        <dbReference type="ARBA" id="ARBA00022989"/>
    </source>
</evidence>
<reference evidence="6" key="1">
    <citation type="journal article" date="2023" name="Mol. Biol. Evol.">
        <title>Third-Generation Sequencing Reveals the Adaptive Role of the Epigenome in Three Deep-Sea Polychaetes.</title>
        <authorList>
            <person name="Perez M."/>
            <person name="Aroh O."/>
            <person name="Sun Y."/>
            <person name="Lan Y."/>
            <person name="Juniper S.K."/>
            <person name="Young C.R."/>
            <person name="Angers B."/>
            <person name="Qian P.Y."/>
        </authorList>
    </citation>
    <scope>NUCLEOTIDE SEQUENCE</scope>
    <source>
        <strain evidence="6">R07B-5</strain>
    </source>
</reference>
<keyword evidence="4 5" id="KW-0472">Membrane</keyword>
<evidence type="ECO:0000256" key="2">
    <source>
        <dbReference type="ARBA" id="ARBA00022692"/>
    </source>
</evidence>
<dbReference type="PANTHER" id="PTHR21284">
    <property type="entry name" value="EG:80H7.2 PROTEIN"/>
    <property type="match status" value="1"/>
</dbReference>
<evidence type="ECO:0000313" key="6">
    <source>
        <dbReference type="EMBL" id="KAK2173377.1"/>
    </source>
</evidence>
<dbReference type="GO" id="GO:0016020">
    <property type="term" value="C:membrane"/>
    <property type="evidence" value="ECO:0007669"/>
    <property type="project" value="UniProtKB-SubCell"/>
</dbReference>
<name>A0AAD9NK81_RIDPI</name>
<gene>
    <name evidence="6" type="ORF">NP493_880g00002</name>
</gene>
<evidence type="ECO:0000313" key="7">
    <source>
        <dbReference type="Proteomes" id="UP001209878"/>
    </source>
</evidence>
<dbReference type="Gene3D" id="1.20.140.150">
    <property type="match status" value="1"/>
</dbReference>
<dbReference type="Pfam" id="PF13903">
    <property type="entry name" value="Claudin_2"/>
    <property type="match status" value="1"/>
</dbReference>
<evidence type="ECO:0000256" key="1">
    <source>
        <dbReference type="ARBA" id="ARBA00004141"/>
    </source>
</evidence>
<dbReference type="EMBL" id="JAODUO010000880">
    <property type="protein sequence ID" value="KAK2173377.1"/>
    <property type="molecule type" value="Genomic_DNA"/>
</dbReference>
<evidence type="ECO:0000256" key="4">
    <source>
        <dbReference type="ARBA" id="ARBA00023136"/>
    </source>
</evidence>
<comment type="caution">
    <text evidence="6">The sequence shown here is derived from an EMBL/GenBank/DDBJ whole genome shotgun (WGS) entry which is preliminary data.</text>
</comment>
<protein>
    <submittedName>
        <fullName evidence="6">Uncharacterized protein</fullName>
    </submittedName>
</protein>
<evidence type="ECO:0000256" key="5">
    <source>
        <dbReference type="SAM" id="Phobius"/>
    </source>
</evidence>